<dbReference type="EMBL" id="MDDS01000068">
    <property type="protein sequence ID" value="ODP36549.1"/>
    <property type="molecule type" value="Genomic_DNA"/>
</dbReference>
<sequence length="338" mass="37162">MVGRLRICLAGSGGGHVRQLLDLEPLWSEHDHYFLSEDTALGRALRKTHAVDFVAHVALGQAKLGAPFKMAAAGLANFFQSARSVFRRRPQVVITTGAGAMFFTVLWARLLGAKIVLIDSMARVHRPSAFARLAGPFAHIRISQSRAAGRAWCDALVFDSLKLLPDTPPPKEPLLFATVGATLPFDRLIEMVETAKHKGLLPERIIAQCGEGGRRSDTIETVESLGFDEVKDILRRADFVVCHGGTGSLVTAAQNGCRTIAVPRRFARGEHYDDHQEEIAEAFHERGLAIAVDDQDEFEAAIAEWRTRTPQVATRDASAMMAYLRKLLTDWDKNRSAG</sequence>
<keyword evidence="1" id="KW-1133">Transmembrane helix</keyword>
<dbReference type="STRING" id="1888892.BFL28_05805"/>
<evidence type="ECO:0000259" key="2">
    <source>
        <dbReference type="Pfam" id="PF04101"/>
    </source>
</evidence>
<keyword evidence="1" id="KW-0812">Transmembrane</keyword>
<dbReference type="GO" id="GO:0016758">
    <property type="term" value="F:hexosyltransferase activity"/>
    <property type="evidence" value="ECO:0007669"/>
    <property type="project" value="InterPro"/>
</dbReference>
<dbReference type="InterPro" id="IPR007235">
    <property type="entry name" value="Glyco_trans_28_C"/>
</dbReference>
<proteinExistence type="predicted"/>
<evidence type="ECO:0000313" key="3">
    <source>
        <dbReference type="EMBL" id="ODP36549.1"/>
    </source>
</evidence>
<dbReference type="Proteomes" id="UP000094487">
    <property type="component" value="Unassembled WGS sequence"/>
</dbReference>
<reference evidence="3 4" key="1">
    <citation type="submission" date="2016-08" db="EMBL/GenBank/DDBJ databases">
        <title>Draft genome of the agarase producing Sphingomonas sp. MCT13.</title>
        <authorList>
            <person name="D'Andrea M.M."/>
            <person name="Rossolini G.M."/>
            <person name="Thaller M.C."/>
        </authorList>
    </citation>
    <scope>NUCLEOTIDE SEQUENCE [LARGE SCALE GENOMIC DNA]</scope>
    <source>
        <strain evidence="3 4">MCT13</strain>
    </source>
</reference>
<dbReference type="PANTHER" id="PTHR21015:SF22">
    <property type="entry name" value="GLYCOSYLTRANSFERASE"/>
    <property type="match status" value="1"/>
</dbReference>
<keyword evidence="1" id="KW-0472">Membrane</keyword>
<dbReference type="Pfam" id="PF04101">
    <property type="entry name" value="Glyco_tran_28_C"/>
    <property type="match status" value="1"/>
</dbReference>
<dbReference type="NCBIfam" id="NF046028">
    <property type="entry name" value="GluronsyltaseWelK"/>
    <property type="match status" value="1"/>
</dbReference>
<name>A0A1E3LS29_9SPHN</name>
<organism evidence="3 4">
    <name type="scientific">Sphingomonas turrisvirgatae</name>
    <dbReference type="NCBI Taxonomy" id="1888892"/>
    <lineage>
        <taxon>Bacteria</taxon>
        <taxon>Pseudomonadati</taxon>
        <taxon>Pseudomonadota</taxon>
        <taxon>Alphaproteobacteria</taxon>
        <taxon>Sphingomonadales</taxon>
        <taxon>Sphingomonadaceae</taxon>
        <taxon>Sphingomonas</taxon>
    </lineage>
</organism>
<evidence type="ECO:0000256" key="1">
    <source>
        <dbReference type="SAM" id="Phobius"/>
    </source>
</evidence>
<keyword evidence="4" id="KW-1185">Reference proteome</keyword>
<protein>
    <recommendedName>
        <fullName evidence="2">Glycosyl transferase family 28 C-terminal domain-containing protein</fullName>
    </recommendedName>
</protein>
<dbReference type="SUPFAM" id="SSF53756">
    <property type="entry name" value="UDP-Glycosyltransferase/glycogen phosphorylase"/>
    <property type="match status" value="1"/>
</dbReference>
<dbReference type="Gene3D" id="3.40.50.2000">
    <property type="entry name" value="Glycogen Phosphorylase B"/>
    <property type="match status" value="2"/>
</dbReference>
<feature type="transmembrane region" description="Helical" evidence="1">
    <location>
        <begin position="92"/>
        <end position="111"/>
    </location>
</feature>
<feature type="domain" description="Glycosyl transferase family 28 C-terminal" evidence="2">
    <location>
        <begin position="175"/>
        <end position="317"/>
    </location>
</feature>
<comment type="caution">
    <text evidence="3">The sequence shown here is derived from an EMBL/GenBank/DDBJ whole genome shotgun (WGS) entry which is preliminary data.</text>
</comment>
<gene>
    <name evidence="3" type="ORF">BFL28_05805</name>
</gene>
<dbReference type="PANTHER" id="PTHR21015">
    <property type="entry name" value="UDP-N-ACETYLGLUCOSAMINE--N-ACETYLMURAMYL-(PENTAPEPTIDE) PYROPHOSPHORYL-UNDECAPRENOL N-ACETYLGLUCOSAMINE TRANSFERASE 1"/>
    <property type="match status" value="1"/>
</dbReference>
<accession>A0A1E3LS29</accession>
<dbReference type="OrthoDB" id="7186565at2"/>
<dbReference type="AlphaFoldDB" id="A0A1E3LS29"/>
<evidence type="ECO:0000313" key="4">
    <source>
        <dbReference type="Proteomes" id="UP000094487"/>
    </source>
</evidence>